<reference evidence="2" key="2">
    <citation type="submission" date="2020-10" db="UniProtKB">
        <authorList>
            <consortium name="WormBaseParasite"/>
        </authorList>
    </citation>
    <scope>IDENTIFICATION</scope>
</reference>
<evidence type="ECO:0000313" key="2">
    <source>
        <dbReference type="WBParaSite" id="Pan_g5672.t1"/>
    </source>
</evidence>
<organism evidence="1 2">
    <name type="scientific">Panagrellus redivivus</name>
    <name type="common">Microworm</name>
    <dbReference type="NCBI Taxonomy" id="6233"/>
    <lineage>
        <taxon>Eukaryota</taxon>
        <taxon>Metazoa</taxon>
        <taxon>Ecdysozoa</taxon>
        <taxon>Nematoda</taxon>
        <taxon>Chromadorea</taxon>
        <taxon>Rhabditida</taxon>
        <taxon>Tylenchina</taxon>
        <taxon>Panagrolaimomorpha</taxon>
        <taxon>Panagrolaimoidea</taxon>
        <taxon>Panagrolaimidae</taxon>
        <taxon>Panagrellus</taxon>
    </lineage>
</organism>
<keyword evidence="1" id="KW-1185">Reference proteome</keyword>
<reference evidence="1" key="1">
    <citation type="journal article" date="2013" name="Genetics">
        <title>The draft genome and transcriptome of Panagrellus redivivus are shaped by the harsh demands of a free-living lifestyle.</title>
        <authorList>
            <person name="Srinivasan J."/>
            <person name="Dillman A.R."/>
            <person name="Macchietto M.G."/>
            <person name="Heikkinen L."/>
            <person name="Lakso M."/>
            <person name="Fracchia K.M."/>
            <person name="Antoshechkin I."/>
            <person name="Mortazavi A."/>
            <person name="Wong G."/>
            <person name="Sternberg P.W."/>
        </authorList>
    </citation>
    <scope>NUCLEOTIDE SEQUENCE [LARGE SCALE GENOMIC DNA]</scope>
    <source>
        <strain evidence="1">MT8872</strain>
    </source>
</reference>
<protein>
    <submittedName>
        <fullName evidence="2">Glycosyltransferase family 2 protein</fullName>
    </submittedName>
</protein>
<accession>A0A7E4W0N7</accession>
<evidence type="ECO:0000313" key="1">
    <source>
        <dbReference type="Proteomes" id="UP000492821"/>
    </source>
</evidence>
<dbReference type="WBParaSite" id="Pan_g5672.t1">
    <property type="protein sequence ID" value="Pan_g5672.t1"/>
    <property type="gene ID" value="Pan_g5672"/>
</dbReference>
<proteinExistence type="predicted"/>
<name>A0A7E4W0N7_PANRE</name>
<dbReference type="AlphaFoldDB" id="A0A7E4W0N7"/>
<dbReference type="Proteomes" id="UP000492821">
    <property type="component" value="Unassembled WGS sequence"/>
</dbReference>
<sequence>MPYPLLKLQYGLQQRLRSLSTPKEAYFLQIATGFEKHYLQPLQMRTNVSTVTDEPLRLHRMDGNIVLTTIMYWLFTNKKVFDWKNGALTYVDSYLELISLRSEDYDSPVFNALLIECCNLKLFQSRPYTAKNFMGGTYTLLSFIYSYFEPPVPIEHSTIVEPPKVYPLSKFAYSFQRRLRELATPTEAYHLQVADVDDTVFLNPKIDH</sequence>